<protein>
    <submittedName>
        <fullName evidence="2">Uncharacterized protein</fullName>
    </submittedName>
</protein>
<comment type="caution">
    <text evidence="2">The sequence shown here is derived from an EMBL/GenBank/DDBJ whole genome shotgun (WGS) entry which is preliminary data.</text>
</comment>
<evidence type="ECO:0000256" key="1">
    <source>
        <dbReference type="SAM" id="MobiDB-lite"/>
    </source>
</evidence>
<reference evidence="3" key="1">
    <citation type="journal article" date="2023" name="Mol. Phylogenet. Evol.">
        <title>Genome-scale phylogeny and comparative genomics of the fungal order Sordariales.</title>
        <authorList>
            <person name="Hensen N."/>
            <person name="Bonometti L."/>
            <person name="Westerberg I."/>
            <person name="Brannstrom I.O."/>
            <person name="Guillou S."/>
            <person name="Cros-Aarteil S."/>
            <person name="Calhoun S."/>
            <person name="Haridas S."/>
            <person name="Kuo A."/>
            <person name="Mondo S."/>
            <person name="Pangilinan J."/>
            <person name="Riley R."/>
            <person name="LaButti K."/>
            <person name="Andreopoulos B."/>
            <person name="Lipzen A."/>
            <person name="Chen C."/>
            <person name="Yan M."/>
            <person name="Daum C."/>
            <person name="Ng V."/>
            <person name="Clum A."/>
            <person name="Steindorff A."/>
            <person name="Ohm R.A."/>
            <person name="Martin F."/>
            <person name="Silar P."/>
            <person name="Natvig D.O."/>
            <person name="Lalanne C."/>
            <person name="Gautier V."/>
            <person name="Ament-Velasquez S.L."/>
            <person name="Kruys A."/>
            <person name="Hutchinson M.I."/>
            <person name="Powell A.J."/>
            <person name="Barry K."/>
            <person name="Miller A.N."/>
            <person name="Grigoriev I.V."/>
            <person name="Debuchy R."/>
            <person name="Gladieux P."/>
            <person name="Hiltunen Thoren M."/>
            <person name="Johannesson H."/>
        </authorList>
    </citation>
    <scope>NUCLEOTIDE SEQUENCE [LARGE SCALE GENOMIC DNA]</scope>
    <source>
        <strain evidence="3">CBS 340.73</strain>
    </source>
</reference>
<dbReference type="Proteomes" id="UP001303473">
    <property type="component" value="Unassembled WGS sequence"/>
</dbReference>
<keyword evidence="3" id="KW-1185">Reference proteome</keyword>
<dbReference type="EMBL" id="MU853820">
    <property type="protein sequence ID" value="KAK3938894.1"/>
    <property type="molecule type" value="Genomic_DNA"/>
</dbReference>
<name>A0AAN6N5P7_9PEZI</name>
<sequence>MSDHSNAKGVARDIKYEFDENGELKWTGSWETYLPALMEFGDRVPKPISRGSVEPTNSPEAPPAAAARTVATVPSGGVQGNSNTDTLEKLLIEECRTRGLSPLYRPAIQFKGIVHLGGHTVATKEWHGSRQAAKAAALTQALRLVRSWPPQDLKKEAGKAAAVEETRTENPVWTSGAGSSRSPPSSFCKEHDYESPDGYFGRSGHQQPHQPSWYSRDYRRALHSMCLVSRRFRPIAQLVLYHEFIPGYGDAWKSKKFSWDGRLASFLRTIAARPDLAARVKRVYVHPYLFRLITGEEARVTLEEAVGAIKTASGGDAVQVVTNYHASFANIQGVTNNPSWLRLAGPELLLMLLVLLPNLERLSLQVGPPTGGRQAGNHFQPSDAIRHLGRHKATLKSLHLSRPPCGGRLQPPQWGTGAANQPLPQSLKDFTALEHIFLDTSAVCDVWMWLLTHAGSSSPADADSQALTRLLPRQHHLAASGRHARPLHTAASEAVLRLAGTIARREEFTALKSVRCGVDLAGAGLDEHAVREAFIVEGVDFEYDSWPLSQLVGTSSGSYWGRLSRWPCPTQIRKMISR</sequence>
<evidence type="ECO:0000313" key="3">
    <source>
        <dbReference type="Proteomes" id="UP001303473"/>
    </source>
</evidence>
<gene>
    <name evidence="2" type="ORF">QBC46DRAFT_355449</name>
</gene>
<feature type="region of interest" description="Disordered" evidence="1">
    <location>
        <begin position="157"/>
        <end position="189"/>
    </location>
</feature>
<feature type="compositionally biased region" description="Low complexity" evidence="1">
    <location>
        <begin position="175"/>
        <end position="186"/>
    </location>
</feature>
<proteinExistence type="predicted"/>
<organism evidence="2 3">
    <name type="scientific">Diplogelasinospora grovesii</name>
    <dbReference type="NCBI Taxonomy" id="303347"/>
    <lineage>
        <taxon>Eukaryota</taxon>
        <taxon>Fungi</taxon>
        <taxon>Dikarya</taxon>
        <taxon>Ascomycota</taxon>
        <taxon>Pezizomycotina</taxon>
        <taxon>Sordariomycetes</taxon>
        <taxon>Sordariomycetidae</taxon>
        <taxon>Sordariales</taxon>
        <taxon>Diplogelasinosporaceae</taxon>
        <taxon>Diplogelasinospora</taxon>
    </lineage>
</organism>
<feature type="compositionally biased region" description="Basic and acidic residues" evidence="1">
    <location>
        <begin position="157"/>
        <end position="168"/>
    </location>
</feature>
<dbReference type="AlphaFoldDB" id="A0AAN6N5P7"/>
<accession>A0AAN6N5P7</accession>
<evidence type="ECO:0000313" key="2">
    <source>
        <dbReference type="EMBL" id="KAK3938894.1"/>
    </source>
</evidence>